<accession>A0A0A6VI81</accession>
<dbReference type="Proteomes" id="UP000476934">
    <property type="component" value="Unassembled WGS sequence"/>
</dbReference>
<dbReference type="OrthoDB" id="2931367at2"/>
<comment type="caution">
    <text evidence="1">The sequence shown here is derived from an EMBL/GenBank/DDBJ whole genome shotgun (WGS) entry which is preliminary data.</text>
</comment>
<dbReference type="EMBL" id="JRUN01000007">
    <property type="protein sequence ID" value="KHD86319.1"/>
    <property type="molecule type" value="Genomic_DNA"/>
</dbReference>
<dbReference type="AlphaFoldDB" id="A0A0A6VI81"/>
<evidence type="ECO:0000313" key="2">
    <source>
        <dbReference type="EMBL" id="NEY19987.1"/>
    </source>
</evidence>
<proteinExistence type="predicted"/>
<evidence type="ECO:0000313" key="4">
    <source>
        <dbReference type="Proteomes" id="UP000476934"/>
    </source>
</evidence>
<gene>
    <name evidence="2" type="ORF">G4D61_08405</name>
    <name evidence="1" type="ORF">NG54_03980</name>
</gene>
<reference evidence="2 4" key="2">
    <citation type="submission" date="2020-02" db="EMBL/GenBank/DDBJ databases">
        <authorList>
            <person name="Feng H."/>
        </authorList>
    </citation>
    <scope>NUCLEOTIDE SEQUENCE [LARGE SCALE GENOMIC DNA]</scope>
    <source>
        <strain evidence="2 4">Gsoil 114</strain>
    </source>
</reference>
<organism evidence="1 3">
    <name type="scientific">Heyndrickxia ginsengihumi</name>
    <dbReference type="NCBI Taxonomy" id="363870"/>
    <lineage>
        <taxon>Bacteria</taxon>
        <taxon>Bacillati</taxon>
        <taxon>Bacillota</taxon>
        <taxon>Bacilli</taxon>
        <taxon>Bacillales</taxon>
        <taxon>Bacillaceae</taxon>
        <taxon>Heyndrickxia</taxon>
    </lineage>
</organism>
<dbReference type="EMBL" id="JAAIWK010000011">
    <property type="protein sequence ID" value="NEY19987.1"/>
    <property type="molecule type" value="Genomic_DNA"/>
</dbReference>
<dbReference type="Proteomes" id="UP000030588">
    <property type="component" value="Unassembled WGS sequence"/>
</dbReference>
<evidence type="ECO:0000313" key="1">
    <source>
        <dbReference type="EMBL" id="KHD86319.1"/>
    </source>
</evidence>
<evidence type="ECO:0000313" key="3">
    <source>
        <dbReference type="Proteomes" id="UP000030588"/>
    </source>
</evidence>
<reference evidence="1 3" key="1">
    <citation type="submission" date="2014-10" db="EMBL/GenBank/DDBJ databases">
        <title>Draft genome of phytase producing Bacillus ginsengihumi strain M2.11.</title>
        <authorList>
            <person name="Toymentseva A."/>
            <person name="Boulygina E.A."/>
            <person name="Kazakov S.V."/>
            <person name="Kayumov I."/>
            <person name="Suleimanova A.D."/>
            <person name="Mardanova A.M."/>
            <person name="Maria S.N."/>
            <person name="Sergey M.Y."/>
            <person name="Sharipova M.R."/>
        </authorList>
    </citation>
    <scope>NUCLEOTIDE SEQUENCE [LARGE SCALE GENOMIC DNA]</scope>
    <source>
        <strain evidence="1 3">M2.11</strain>
    </source>
</reference>
<reference evidence="2 4" key="3">
    <citation type="submission" date="2020-03" db="EMBL/GenBank/DDBJ databases">
        <title>Bacillus aquiflavi sp. nov., isolated from yellow water of strong flavor Chinese baijiu in Yibin region of China.</title>
        <authorList>
            <person name="Xie J."/>
        </authorList>
    </citation>
    <scope>NUCLEOTIDE SEQUENCE [LARGE SCALE GENOMIC DNA]</scope>
    <source>
        <strain evidence="2 4">Gsoil 114</strain>
    </source>
</reference>
<keyword evidence="4" id="KW-1185">Reference proteome</keyword>
<name>A0A0A6VI81_9BACI</name>
<dbReference type="RefSeq" id="WP_025731408.1">
    <property type="nucleotide sequence ID" value="NZ_JAAIWK010000011.1"/>
</dbReference>
<protein>
    <submittedName>
        <fullName evidence="1">Uncharacterized protein</fullName>
    </submittedName>
</protein>
<sequence>MSEKDVEVLKREFVSLQEKNTKLFEQDVLPAIAQKKQAFLDAFEDYFRERGFIVKKRNGAVRVSYDYTLQFKAFSNESDELFIMKGKEQIACISLHFKGEENSQINSQRNNPTDSIHLLEKEIEREKMLSMDLVEPEIYYAPTNSQIFFDNPYAILESIFQI</sequence>